<dbReference type="PANTHER" id="PTHR35789:SF1">
    <property type="entry name" value="SPORE GERMINATION PROTEIN B3"/>
    <property type="match status" value="1"/>
</dbReference>
<reference evidence="3" key="1">
    <citation type="journal article" date="2019" name="Int. J. Syst. Evol. Microbiol.">
        <title>The Global Catalogue of Microorganisms (GCM) 10K type strain sequencing project: providing services to taxonomists for standard genome sequencing and annotation.</title>
        <authorList>
            <consortium name="The Broad Institute Genomics Platform"/>
            <consortium name="The Broad Institute Genome Sequencing Center for Infectious Disease"/>
            <person name="Wu L."/>
            <person name="Ma J."/>
        </authorList>
    </citation>
    <scope>NUCLEOTIDE SEQUENCE [LARGE SCALE GENOMIC DNA]</scope>
    <source>
        <strain evidence="3">WYCCWR 12678</strain>
    </source>
</reference>
<feature type="domain" description="Spore germination GerAC-like C-terminal" evidence="1">
    <location>
        <begin position="2"/>
        <end position="70"/>
    </location>
</feature>
<keyword evidence="3" id="KW-1185">Reference proteome</keyword>
<dbReference type="InterPro" id="IPR008844">
    <property type="entry name" value="Spore_GerAC-like"/>
</dbReference>
<dbReference type="RefSeq" id="WP_380026455.1">
    <property type="nucleotide sequence ID" value="NZ_JBHSHC010000106.1"/>
</dbReference>
<sequence length="113" mass="13380">MEEINKQVIEKELRKTVDKAQKEFKSDILRFGSALNKKYPGKWNEIKDKWSDLFPKVEYTVNANVTLRTTQLKQGPTYPPEEELSVFPSLCQNLYNIQHDVIQQNECEDYRIQ</sequence>
<proteinExistence type="predicted"/>
<dbReference type="PANTHER" id="PTHR35789">
    <property type="entry name" value="SPORE GERMINATION PROTEIN B3"/>
    <property type="match status" value="1"/>
</dbReference>
<dbReference type="Gene3D" id="3.30.300.210">
    <property type="entry name" value="Nutrient germinant receptor protein C, domain 3"/>
    <property type="match status" value="1"/>
</dbReference>
<dbReference type="Proteomes" id="UP001596002">
    <property type="component" value="Unassembled WGS sequence"/>
</dbReference>
<comment type="caution">
    <text evidence="2">The sequence shown here is derived from an EMBL/GenBank/DDBJ whole genome shotgun (WGS) entry which is preliminary data.</text>
</comment>
<dbReference type="InterPro" id="IPR046953">
    <property type="entry name" value="Spore_GerAC-like_C"/>
</dbReference>
<organism evidence="2 3">
    <name type="scientific">Effusibacillus consociatus</name>
    <dbReference type="NCBI Taxonomy" id="1117041"/>
    <lineage>
        <taxon>Bacteria</taxon>
        <taxon>Bacillati</taxon>
        <taxon>Bacillota</taxon>
        <taxon>Bacilli</taxon>
        <taxon>Bacillales</taxon>
        <taxon>Alicyclobacillaceae</taxon>
        <taxon>Effusibacillus</taxon>
    </lineage>
</organism>
<dbReference type="Pfam" id="PF05504">
    <property type="entry name" value="Spore_GerAC"/>
    <property type="match status" value="1"/>
</dbReference>
<dbReference type="EMBL" id="JBHSHC010000106">
    <property type="protein sequence ID" value="MFC4768503.1"/>
    <property type="molecule type" value="Genomic_DNA"/>
</dbReference>
<evidence type="ECO:0000259" key="1">
    <source>
        <dbReference type="Pfam" id="PF05504"/>
    </source>
</evidence>
<gene>
    <name evidence="2" type="ORF">ACFO8Q_14245</name>
</gene>
<dbReference type="InterPro" id="IPR038501">
    <property type="entry name" value="Spore_GerAC_C_sf"/>
</dbReference>
<accession>A0ABV9Q404</accession>
<protein>
    <submittedName>
        <fullName evidence="2">Ger(X)C family spore germination C-terminal domain-containing protein</fullName>
    </submittedName>
</protein>
<evidence type="ECO:0000313" key="2">
    <source>
        <dbReference type="EMBL" id="MFC4768503.1"/>
    </source>
</evidence>
<name>A0ABV9Q404_9BACL</name>
<evidence type="ECO:0000313" key="3">
    <source>
        <dbReference type="Proteomes" id="UP001596002"/>
    </source>
</evidence>